<comment type="caution">
    <text evidence="3">The sequence shown here is derived from an EMBL/GenBank/DDBJ whole genome shotgun (WGS) entry which is preliminary data.</text>
</comment>
<evidence type="ECO:0000256" key="2">
    <source>
        <dbReference type="SAM" id="Phobius"/>
    </source>
</evidence>
<gene>
    <name evidence="3" type="ORF">CLOSTHATH_04793</name>
</gene>
<name>D3AME3_9FIRM</name>
<dbReference type="GeneID" id="93150288"/>
<accession>D3AME3</accession>
<keyword evidence="2" id="KW-0472">Membrane</keyword>
<dbReference type="EMBL" id="ACIO01000454">
    <property type="protein sequence ID" value="EFC97018.1"/>
    <property type="molecule type" value="Genomic_DNA"/>
</dbReference>
<feature type="transmembrane region" description="Helical" evidence="2">
    <location>
        <begin position="12"/>
        <end position="34"/>
    </location>
</feature>
<protein>
    <submittedName>
        <fullName evidence="3">Uncharacterized protein</fullName>
    </submittedName>
</protein>
<reference evidence="3 4" key="1">
    <citation type="submission" date="2010-01" db="EMBL/GenBank/DDBJ databases">
        <authorList>
            <person name="Weinstock G."/>
            <person name="Sodergren E."/>
            <person name="Clifton S."/>
            <person name="Fulton L."/>
            <person name="Fulton B."/>
            <person name="Courtney L."/>
            <person name="Fronick C."/>
            <person name="Harrison M."/>
            <person name="Strong C."/>
            <person name="Farmer C."/>
            <person name="Delahaunty K."/>
            <person name="Markovic C."/>
            <person name="Hall O."/>
            <person name="Minx P."/>
            <person name="Tomlinson C."/>
            <person name="Mitreva M."/>
            <person name="Nelson J."/>
            <person name="Hou S."/>
            <person name="Wollam A."/>
            <person name="Pepin K.H."/>
            <person name="Johnson M."/>
            <person name="Bhonagiri V."/>
            <person name="Nash W.E."/>
            <person name="Warren W."/>
            <person name="Chinwalla A."/>
            <person name="Mardis E.R."/>
            <person name="Wilson R.K."/>
        </authorList>
    </citation>
    <scope>NUCLEOTIDE SEQUENCE [LARGE SCALE GENOMIC DNA]</scope>
    <source>
        <strain evidence="3 4">DSM 13479</strain>
    </source>
</reference>
<dbReference type="HOGENOM" id="CLU_1275733_0_0_9"/>
<evidence type="ECO:0000313" key="4">
    <source>
        <dbReference type="Proteomes" id="UP000004968"/>
    </source>
</evidence>
<keyword evidence="2" id="KW-0812">Transmembrane</keyword>
<dbReference type="AlphaFoldDB" id="D3AME3"/>
<feature type="region of interest" description="Disordered" evidence="1">
    <location>
        <begin position="200"/>
        <end position="231"/>
    </location>
</feature>
<sequence length="231" mass="26930">MDKRTKVKLRIVLIVILLVGIIVTPVVCIITHWVEKNIVTDIEDYETYFGAQGIHRTSNTSKLKKTSESYLVINNIFPEKLPESAEVEDFYYEYYNPWDPCYLSYLVYRCDVNDYKAETERLKQIPRPTDYLIYGATDFPYPLLAVNASYYGYIYALADEAQQEIVYVELTFCNHFTDIDYEKVIPQKYLPLGFDAKEGNPTWEENRPKIDVTSGEAEKEDSFNDTGIERN</sequence>
<evidence type="ECO:0000313" key="3">
    <source>
        <dbReference type="EMBL" id="EFC97018.1"/>
    </source>
</evidence>
<proteinExistence type="predicted"/>
<feature type="compositionally biased region" description="Basic and acidic residues" evidence="1">
    <location>
        <begin position="204"/>
        <end position="231"/>
    </location>
</feature>
<keyword evidence="2" id="KW-1133">Transmembrane helix</keyword>
<evidence type="ECO:0000256" key="1">
    <source>
        <dbReference type="SAM" id="MobiDB-lite"/>
    </source>
</evidence>
<organism evidence="3 4">
    <name type="scientific">Hungatella hathewayi DSM 13479</name>
    <dbReference type="NCBI Taxonomy" id="566550"/>
    <lineage>
        <taxon>Bacteria</taxon>
        <taxon>Bacillati</taxon>
        <taxon>Bacillota</taxon>
        <taxon>Clostridia</taxon>
        <taxon>Lachnospirales</taxon>
        <taxon>Lachnospiraceae</taxon>
        <taxon>Hungatella</taxon>
    </lineage>
</organism>
<dbReference type="Proteomes" id="UP000004968">
    <property type="component" value="Unassembled WGS sequence"/>
</dbReference>
<dbReference type="RefSeq" id="WP_006775223.1">
    <property type="nucleotide sequence ID" value="NZ_GG667717.1"/>
</dbReference>